<dbReference type="AlphaFoldDB" id="A0A9Q3DG71"/>
<accession>A0A9Q3DG71</accession>
<reference evidence="2" key="1">
    <citation type="submission" date="2021-03" db="EMBL/GenBank/DDBJ databases">
        <title>Draft genome sequence of rust myrtle Austropuccinia psidii MF-1, a brazilian biotype.</title>
        <authorList>
            <person name="Quecine M.C."/>
            <person name="Pachon D.M.R."/>
            <person name="Bonatelli M.L."/>
            <person name="Correr F.H."/>
            <person name="Franceschini L.M."/>
            <person name="Leite T.F."/>
            <person name="Margarido G.R.A."/>
            <person name="Almeida C.A."/>
            <person name="Ferrarezi J.A."/>
            <person name="Labate C.A."/>
        </authorList>
    </citation>
    <scope>NUCLEOTIDE SEQUENCE</scope>
    <source>
        <strain evidence="2">MF-1</strain>
    </source>
</reference>
<proteinExistence type="predicted"/>
<sequence length="394" mass="46325">MQVEGLMKANVHPNQILSQLYAHRNTCTNIRTLYSYKGHLSIKERNGQLQLEYLIRLLKERNWIHSNQIHTNGKITNLFSAHPAFIELDNIKHHVILIDATYWTCKYNFPLFHMVGQTATGQTFSLAFWYMQRENDYRYIWAFQELEMLFQQPRIPKVIITDNEPALKLSIELVFPSSIYNYFTWNISKTLIKNCCKWFQEDDWEDYKKSWSLLVSSKSAEEYDNNLEKIIDKSKDYLGSCAYISKSLLPFKKFFFTFWGRKHPHLGNLASSHVESAHYYIKLFINNSNRELSTVFQSFKTAIDIHLKNIHHTMGKDRVCKLTDASPPFKKLLCTISIKEIKIIEEKFQKLNHQPNLHQCSKKLMNGMGIPSSHEIENLLNTKGYIGSEDFHPQ</sequence>
<dbReference type="Pfam" id="PF10551">
    <property type="entry name" value="MULE"/>
    <property type="match status" value="1"/>
</dbReference>
<dbReference type="Proteomes" id="UP000765509">
    <property type="component" value="Unassembled WGS sequence"/>
</dbReference>
<name>A0A9Q3DG71_9BASI</name>
<keyword evidence="3" id="KW-1185">Reference proteome</keyword>
<dbReference type="EMBL" id="AVOT02016153">
    <property type="protein sequence ID" value="MBW0501108.1"/>
    <property type="molecule type" value="Genomic_DNA"/>
</dbReference>
<comment type="caution">
    <text evidence="2">The sequence shown here is derived from an EMBL/GenBank/DDBJ whole genome shotgun (WGS) entry which is preliminary data.</text>
</comment>
<evidence type="ECO:0000313" key="3">
    <source>
        <dbReference type="Proteomes" id="UP000765509"/>
    </source>
</evidence>
<dbReference type="InterPro" id="IPR018289">
    <property type="entry name" value="MULE_transposase_dom"/>
</dbReference>
<organism evidence="2 3">
    <name type="scientific">Austropuccinia psidii MF-1</name>
    <dbReference type="NCBI Taxonomy" id="1389203"/>
    <lineage>
        <taxon>Eukaryota</taxon>
        <taxon>Fungi</taxon>
        <taxon>Dikarya</taxon>
        <taxon>Basidiomycota</taxon>
        <taxon>Pucciniomycotina</taxon>
        <taxon>Pucciniomycetes</taxon>
        <taxon>Pucciniales</taxon>
        <taxon>Sphaerophragmiaceae</taxon>
        <taxon>Austropuccinia</taxon>
    </lineage>
</organism>
<dbReference type="PANTHER" id="PTHR31569">
    <property type="entry name" value="SWIM-TYPE DOMAIN-CONTAINING PROTEIN"/>
    <property type="match status" value="1"/>
</dbReference>
<protein>
    <recommendedName>
        <fullName evidence="1">MULE transposase domain-containing protein</fullName>
    </recommendedName>
</protein>
<feature type="domain" description="MULE transposase" evidence="1">
    <location>
        <begin position="95"/>
        <end position="189"/>
    </location>
</feature>
<evidence type="ECO:0000313" key="2">
    <source>
        <dbReference type="EMBL" id="MBW0501108.1"/>
    </source>
</evidence>
<dbReference type="PANTHER" id="PTHR31569:SF4">
    <property type="entry name" value="SWIM-TYPE DOMAIN-CONTAINING PROTEIN"/>
    <property type="match status" value="1"/>
</dbReference>
<dbReference type="InterPro" id="IPR052579">
    <property type="entry name" value="Zinc_finger_SWIM"/>
</dbReference>
<dbReference type="OrthoDB" id="1880067at2759"/>
<evidence type="ECO:0000259" key="1">
    <source>
        <dbReference type="Pfam" id="PF10551"/>
    </source>
</evidence>
<gene>
    <name evidence="2" type="ORF">O181_040823</name>
</gene>